<dbReference type="AlphaFoldDB" id="A0A9N9KAH8"/>
<dbReference type="EMBL" id="CAJVPZ010096731">
    <property type="protein sequence ID" value="CAG8818995.1"/>
    <property type="molecule type" value="Genomic_DNA"/>
</dbReference>
<keyword evidence="2" id="KW-1185">Reference proteome</keyword>
<proteinExistence type="predicted"/>
<protein>
    <submittedName>
        <fullName evidence="1">16782_t:CDS:1</fullName>
    </submittedName>
</protein>
<name>A0A9N9KAH8_9GLOM</name>
<dbReference type="OrthoDB" id="10527319at2759"/>
<organism evidence="1 2">
    <name type="scientific">Racocetra fulgida</name>
    <dbReference type="NCBI Taxonomy" id="60492"/>
    <lineage>
        <taxon>Eukaryota</taxon>
        <taxon>Fungi</taxon>
        <taxon>Fungi incertae sedis</taxon>
        <taxon>Mucoromycota</taxon>
        <taxon>Glomeromycotina</taxon>
        <taxon>Glomeromycetes</taxon>
        <taxon>Diversisporales</taxon>
        <taxon>Gigasporaceae</taxon>
        <taxon>Racocetra</taxon>
    </lineage>
</organism>
<reference evidence="1" key="1">
    <citation type="submission" date="2021-06" db="EMBL/GenBank/DDBJ databases">
        <authorList>
            <person name="Kallberg Y."/>
            <person name="Tangrot J."/>
            <person name="Rosling A."/>
        </authorList>
    </citation>
    <scope>NUCLEOTIDE SEQUENCE</scope>
    <source>
        <strain evidence="1">IN212</strain>
    </source>
</reference>
<dbReference type="Proteomes" id="UP000789396">
    <property type="component" value="Unassembled WGS sequence"/>
</dbReference>
<evidence type="ECO:0000313" key="2">
    <source>
        <dbReference type="Proteomes" id="UP000789396"/>
    </source>
</evidence>
<evidence type="ECO:0000313" key="1">
    <source>
        <dbReference type="EMBL" id="CAG8818995.1"/>
    </source>
</evidence>
<gene>
    <name evidence="1" type="ORF">RFULGI_LOCUS19477</name>
</gene>
<accession>A0A9N9KAH8</accession>
<feature type="non-terminal residue" evidence="1">
    <location>
        <position position="147"/>
    </location>
</feature>
<sequence length="147" mass="17510">ILNWDDELLSLEVEGEFTIIPVTCTQQRSTMKLISLERELEGSALEDDDEEYEFEEEELVNQPLYTIHEEQDKQLMMKVEVQKDFVKISDKIIGQEEEERIRQERLEDFNACMHGRRRYEYPQCKHEQEIYSQLEILPLPSLNATPT</sequence>
<feature type="non-terminal residue" evidence="1">
    <location>
        <position position="1"/>
    </location>
</feature>
<comment type="caution">
    <text evidence="1">The sequence shown here is derived from an EMBL/GenBank/DDBJ whole genome shotgun (WGS) entry which is preliminary data.</text>
</comment>